<accession>A0ACA9R2Z3</accession>
<comment type="caution">
    <text evidence="1">The sequence shown here is derived from an EMBL/GenBank/DDBJ whole genome shotgun (WGS) entry which is preliminary data.</text>
</comment>
<sequence length="153" mass="17737">VTTKLFVEMEGYWSDLGLGTELNLAHWMMRFMTDSTFIMIANENVYALANYFNTLPDSNKDTHRLLRKLYPPYRRKSKQLLSDVAWLYEKVSELVKERQKKIENTSPDDLSADMLTMMLTSNTSRKDNISRPMDVDEIRANLYEVIGGGIDTV</sequence>
<proteinExistence type="predicted"/>
<dbReference type="Proteomes" id="UP000789525">
    <property type="component" value="Unassembled WGS sequence"/>
</dbReference>
<keyword evidence="2" id="KW-1185">Reference proteome</keyword>
<dbReference type="EMBL" id="CAJVPT010067426">
    <property type="protein sequence ID" value="CAG8774950.1"/>
    <property type="molecule type" value="Genomic_DNA"/>
</dbReference>
<name>A0ACA9R2Z3_9GLOM</name>
<evidence type="ECO:0000313" key="1">
    <source>
        <dbReference type="EMBL" id="CAG8774950.1"/>
    </source>
</evidence>
<feature type="non-terminal residue" evidence="1">
    <location>
        <position position="153"/>
    </location>
</feature>
<reference evidence="1" key="1">
    <citation type="submission" date="2021-06" db="EMBL/GenBank/DDBJ databases">
        <authorList>
            <person name="Kallberg Y."/>
            <person name="Tangrot J."/>
            <person name="Rosling A."/>
        </authorList>
    </citation>
    <scope>NUCLEOTIDE SEQUENCE</scope>
    <source>
        <strain evidence="1">CL356</strain>
    </source>
</reference>
<organism evidence="1 2">
    <name type="scientific">Acaulospora colombiana</name>
    <dbReference type="NCBI Taxonomy" id="27376"/>
    <lineage>
        <taxon>Eukaryota</taxon>
        <taxon>Fungi</taxon>
        <taxon>Fungi incertae sedis</taxon>
        <taxon>Mucoromycota</taxon>
        <taxon>Glomeromycotina</taxon>
        <taxon>Glomeromycetes</taxon>
        <taxon>Diversisporales</taxon>
        <taxon>Acaulosporaceae</taxon>
        <taxon>Acaulospora</taxon>
    </lineage>
</organism>
<evidence type="ECO:0000313" key="2">
    <source>
        <dbReference type="Proteomes" id="UP000789525"/>
    </source>
</evidence>
<feature type="non-terminal residue" evidence="1">
    <location>
        <position position="1"/>
    </location>
</feature>
<protein>
    <submittedName>
        <fullName evidence="1">12934_t:CDS:1</fullName>
    </submittedName>
</protein>
<gene>
    <name evidence="1" type="ORF">ACOLOM_LOCUS14035</name>
</gene>